<feature type="non-terminal residue" evidence="2">
    <location>
        <position position="1"/>
    </location>
</feature>
<proteinExistence type="predicted"/>
<organism evidence="2 3">
    <name type="scientific">Citrullus colocynthis</name>
    <name type="common">colocynth</name>
    <dbReference type="NCBI Taxonomy" id="252529"/>
    <lineage>
        <taxon>Eukaryota</taxon>
        <taxon>Viridiplantae</taxon>
        <taxon>Streptophyta</taxon>
        <taxon>Embryophyta</taxon>
        <taxon>Tracheophyta</taxon>
        <taxon>Spermatophyta</taxon>
        <taxon>Magnoliopsida</taxon>
        <taxon>eudicotyledons</taxon>
        <taxon>Gunneridae</taxon>
        <taxon>Pentapetalae</taxon>
        <taxon>rosids</taxon>
        <taxon>fabids</taxon>
        <taxon>Cucurbitales</taxon>
        <taxon>Cucurbitaceae</taxon>
        <taxon>Benincaseae</taxon>
        <taxon>Citrullus</taxon>
    </lineage>
</organism>
<reference evidence="2 3" key="1">
    <citation type="submission" date="2024-03" db="EMBL/GenBank/DDBJ databases">
        <authorList>
            <person name="Gkanogiannis A."/>
            <person name="Becerra Lopez-Lavalle L."/>
        </authorList>
    </citation>
    <scope>NUCLEOTIDE SEQUENCE [LARGE SCALE GENOMIC DNA]</scope>
</reference>
<evidence type="ECO:0000256" key="1">
    <source>
        <dbReference type="SAM" id="Phobius"/>
    </source>
</evidence>
<gene>
    <name evidence="2" type="ORF">CITCOLO1_LOCUS11580</name>
</gene>
<evidence type="ECO:0000313" key="2">
    <source>
        <dbReference type="EMBL" id="CAK9319572.1"/>
    </source>
</evidence>
<keyword evidence="1" id="KW-1133">Transmembrane helix</keyword>
<feature type="transmembrane region" description="Helical" evidence="1">
    <location>
        <begin position="12"/>
        <end position="30"/>
    </location>
</feature>
<keyword evidence="1" id="KW-0812">Transmembrane</keyword>
<name>A0ABP0YHZ4_9ROSI</name>
<keyword evidence="3" id="KW-1185">Reference proteome</keyword>
<keyword evidence="1" id="KW-0472">Membrane</keyword>
<feature type="non-terminal residue" evidence="2">
    <location>
        <position position="92"/>
    </location>
</feature>
<protein>
    <submittedName>
        <fullName evidence="2">Uncharacterized protein</fullName>
    </submittedName>
</protein>
<accession>A0ABP0YHZ4</accession>
<sequence length="92" mass="10111">SEQRTPSPLVDPLFPSTLSCCCFFAFVVSMSKPVFVFPHFGYTRPSATPCLFKILSFLSANHSDTSADPSVLYVNPRGSATRLYKDAQICPT</sequence>
<evidence type="ECO:0000313" key="3">
    <source>
        <dbReference type="Proteomes" id="UP001642487"/>
    </source>
</evidence>
<dbReference type="Proteomes" id="UP001642487">
    <property type="component" value="Chromosome 4"/>
</dbReference>
<dbReference type="EMBL" id="OZ021738">
    <property type="protein sequence ID" value="CAK9319572.1"/>
    <property type="molecule type" value="Genomic_DNA"/>
</dbReference>